<sequence length="153" mass="17281">MRWFQCLFLVSVVVLNGCAVANYVVDPYTNLGFEAGDNINPDASGRASPLVIRVYELRSVDTFRSAGFFDLYDEPDSVLNEDLLSMQEVLLRPELVETLPTMTLNENTRYLGIVAAFQNIDEAGWKMILDAKPRGYQDIRIAVDGLELERVRD</sequence>
<gene>
    <name evidence="2" type="ORF">GCM10007071_18700</name>
</gene>
<comment type="caution">
    <text evidence="2">The sequence shown here is derived from an EMBL/GenBank/DDBJ whole genome shotgun (WGS) entry which is preliminary data.</text>
</comment>
<keyword evidence="1" id="KW-0732">Signal</keyword>
<evidence type="ECO:0000313" key="2">
    <source>
        <dbReference type="EMBL" id="GGY71952.1"/>
    </source>
</evidence>
<dbReference type="EMBL" id="BMXV01000004">
    <property type="protein sequence ID" value="GGY71952.1"/>
    <property type="molecule type" value="Genomic_DNA"/>
</dbReference>
<proteinExistence type="predicted"/>
<evidence type="ECO:0000256" key="1">
    <source>
        <dbReference type="SAM" id="SignalP"/>
    </source>
</evidence>
<feature type="chain" id="PRO_5047085964" evidence="1">
    <location>
        <begin position="22"/>
        <end position="153"/>
    </location>
</feature>
<feature type="signal peptide" evidence="1">
    <location>
        <begin position="1"/>
        <end position="21"/>
    </location>
</feature>
<dbReference type="NCBIfam" id="TIGR03352">
    <property type="entry name" value="VI_chp_3"/>
    <property type="match status" value="1"/>
</dbReference>
<name>A0ABQ3AZ49_9GAMM</name>
<dbReference type="PANTHER" id="PTHR37625:SF4">
    <property type="entry name" value="OUTER MEMBRANE LIPOPROTEIN"/>
    <property type="match status" value="1"/>
</dbReference>
<keyword evidence="3" id="KW-1185">Reference proteome</keyword>
<evidence type="ECO:0000313" key="3">
    <source>
        <dbReference type="Proteomes" id="UP000601597"/>
    </source>
</evidence>
<protein>
    <submittedName>
        <fullName evidence="2">Type VI secretion lipoprotein</fullName>
    </submittedName>
</protein>
<dbReference type="PANTHER" id="PTHR37625">
    <property type="entry name" value="OUTER MEMBRANE LIPOPROTEIN-RELATED"/>
    <property type="match status" value="1"/>
</dbReference>
<dbReference type="Pfam" id="PF12790">
    <property type="entry name" value="T6SS-SciN"/>
    <property type="match status" value="1"/>
</dbReference>
<dbReference type="InterPro" id="IPR017734">
    <property type="entry name" value="T6SS_SciN"/>
</dbReference>
<keyword evidence="2" id="KW-0449">Lipoprotein</keyword>
<dbReference type="Proteomes" id="UP000601597">
    <property type="component" value="Unassembled WGS sequence"/>
</dbReference>
<dbReference type="Gene3D" id="2.60.40.4150">
    <property type="entry name" value="Type VI secretion system, lipoprotein SciN"/>
    <property type="match status" value="1"/>
</dbReference>
<organism evidence="2 3">
    <name type="scientific">Marinobacter zhanjiangensis</name>
    <dbReference type="NCBI Taxonomy" id="578215"/>
    <lineage>
        <taxon>Bacteria</taxon>
        <taxon>Pseudomonadati</taxon>
        <taxon>Pseudomonadota</taxon>
        <taxon>Gammaproteobacteria</taxon>
        <taxon>Pseudomonadales</taxon>
        <taxon>Marinobacteraceae</taxon>
        <taxon>Marinobacter</taxon>
    </lineage>
</organism>
<dbReference type="InterPro" id="IPR038706">
    <property type="entry name" value="Type_VI_SciN-like_sf"/>
</dbReference>
<accession>A0ABQ3AZ49</accession>
<reference evidence="3" key="1">
    <citation type="journal article" date="2019" name="Int. J. Syst. Evol. Microbiol.">
        <title>The Global Catalogue of Microorganisms (GCM) 10K type strain sequencing project: providing services to taxonomists for standard genome sequencing and annotation.</title>
        <authorList>
            <consortium name="The Broad Institute Genomics Platform"/>
            <consortium name="The Broad Institute Genome Sequencing Center for Infectious Disease"/>
            <person name="Wu L."/>
            <person name="Ma J."/>
        </authorList>
    </citation>
    <scope>NUCLEOTIDE SEQUENCE [LARGE SCALE GENOMIC DNA]</scope>
    <source>
        <strain evidence="3">KCTC 22280</strain>
    </source>
</reference>